<evidence type="ECO:0000313" key="2">
    <source>
        <dbReference type="EMBL" id="CAD9594656.1"/>
    </source>
</evidence>
<evidence type="ECO:0000256" key="1">
    <source>
        <dbReference type="SAM" id="MobiDB-lite"/>
    </source>
</evidence>
<dbReference type="AlphaFoldDB" id="A0A6U3USX4"/>
<proteinExistence type="predicted"/>
<sequence>MKKLQQCEKSQPVSTKALSKEVLSYQPHRNLYPSTENNAHYPNMLHESSQPKRTRSDLALTTSRSVIQVQIAGMRRRQDTINRTLRSSSLIEVDFRGNTLATTENSPD</sequence>
<accession>A0A6U3USX4</accession>
<organism evidence="2">
    <name type="scientific">Skeletonema marinoi</name>
    <dbReference type="NCBI Taxonomy" id="267567"/>
    <lineage>
        <taxon>Eukaryota</taxon>
        <taxon>Sar</taxon>
        <taxon>Stramenopiles</taxon>
        <taxon>Ochrophyta</taxon>
        <taxon>Bacillariophyta</taxon>
        <taxon>Coscinodiscophyceae</taxon>
        <taxon>Thalassiosirophycidae</taxon>
        <taxon>Thalassiosirales</taxon>
        <taxon>Skeletonemataceae</taxon>
        <taxon>Skeletonema</taxon>
        <taxon>Skeletonema marinoi-dohrnii complex</taxon>
    </lineage>
</organism>
<evidence type="ECO:0000313" key="3">
    <source>
        <dbReference type="EMBL" id="CAD9594661.1"/>
    </source>
</evidence>
<dbReference type="EMBL" id="HBGZ01011528">
    <property type="protein sequence ID" value="CAD9594661.1"/>
    <property type="molecule type" value="Transcribed_RNA"/>
</dbReference>
<dbReference type="EMBL" id="HBGZ01011525">
    <property type="protein sequence ID" value="CAD9594656.1"/>
    <property type="molecule type" value="Transcribed_RNA"/>
</dbReference>
<protein>
    <submittedName>
        <fullName evidence="2">Uncharacterized protein</fullName>
    </submittedName>
</protein>
<feature type="region of interest" description="Disordered" evidence="1">
    <location>
        <begin position="30"/>
        <end position="60"/>
    </location>
</feature>
<name>A0A6U3USX4_9STRA</name>
<reference evidence="2" key="1">
    <citation type="submission" date="2021-01" db="EMBL/GenBank/DDBJ databases">
        <authorList>
            <person name="Corre E."/>
            <person name="Pelletier E."/>
            <person name="Niang G."/>
            <person name="Scheremetjew M."/>
            <person name="Finn R."/>
            <person name="Kale V."/>
            <person name="Holt S."/>
            <person name="Cochrane G."/>
            <person name="Meng A."/>
            <person name="Brown T."/>
            <person name="Cohen L."/>
        </authorList>
    </citation>
    <scope>NUCLEOTIDE SEQUENCE</scope>
    <source>
        <strain evidence="2">SM1012Den-03</strain>
    </source>
</reference>
<gene>
    <name evidence="2" type="ORF">SMAR0320_LOCUS8255</name>
    <name evidence="3" type="ORF">SMAR0320_LOCUS8257</name>
</gene>